<dbReference type="Proteomes" id="UP000469424">
    <property type="component" value="Unassembled WGS sequence"/>
</dbReference>
<protein>
    <submittedName>
        <fullName evidence="1">Uncharacterized protein</fullName>
    </submittedName>
</protein>
<comment type="caution">
    <text evidence="1">The sequence shown here is derived from an EMBL/GenBank/DDBJ whole genome shotgun (WGS) entry which is preliminary data.</text>
</comment>
<organism evidence="1 2">
    <name type="scientific">Mogibacterium kristiansenii</name>
    <dbReference type="NCBI Taxonomy" id="2606708"/>
    <lineage>
        <taxon>Bacteria</taxon>
        <taxon>Bacillati</taxon>
        <taxon>Bacillota</taxon>
        <taxon>Clostridia</taxon>
        <taxon>Peptostreptococcales</taxon>
        <taxon>Anaerovoracaceae</taxon>
        <taxon>Mogibacterium</taxon>
    </lineage>
</organism>
<sequence>MKLKGNMVIEMIDDATGEVLERVQEENMVTNAVNHILGLNPMGIFYSVAGEYDTHLLWNNNLIPICPNMIGGILLYSEALTEDADNIYPSTAKLPVAYASNDVNATADVARGSMNLTESKPLENGYRFVWEFTPSQGNGTIAAVALTSKQGGVAAYGSMENSKAAFYQIMETRLETQTVEELAELFSAVEVDFENNILINIRFQDSSVIIHKRRLPVFTLGLNDRLNDTTNDLLEEKVIPCSTFKFIGSYTPYGDFLDGHDGYWYGFANQANSSGDAKMYWVKIKKDDYTMTEGVWTLSNCYLKAIGYFKVDTYAQRGVRGVIRNGYLYLTAYDDAGIYKINLNNSTDVTLIPFGFTSAGKSQTGSGTCANYLFMVNDLIIGWDYQIKPDDTVVQTVGSTRLLNLGTPLFQYKEFCFGWGGNYGSDYRMCFLLTPYLASINNLSTAVVKTTDKTMKITYELTEEDS</sequence>
<accession>A0A6N7X5D5</accession>
<keyword evidence="2" id="KW-1185">Reference proteome</keyword>
<evidence type="ECO:0000313" key="2">
    <source>
        <dbReference type="Proteomes" id="UP000469424"/>
    </source>
</evidence>
<dbReference type="EMBL" id="VUNA01000001">
    <property type="protein sequence ID" value="MST69783.1"/>
    <property type="molecule type" value="Genomic_DNA"/>
</dbReference>
<proteinExistence type="predicted"/>
<gene>
    <name evidence="1" type="ORF">FYJ65_00245</name>
</gene>
<reference evidence="1 2" key="1">
    <citation type="submission" date="2019-08" db="EMBL/GenBank/DDBJ databases">
        <title>In-depth cultivation of the pig gut microbiome towards novel bacterial diversity and tailored functional studies.</title>
        <authorList>
            <person name="Wylensek D."/>
            <person name="Hitch T.C.A."/>
            <person name="Clavel T."/>
        </authorList>
    </citation>
    <scope>NUCLEOTIDE SEQUENCE [LARGE SCALE GENOMIC DNA]</scope>
    <source>
        <strain evidence="1 2">WCA-MUC-591-APC-4B</strain>
    </source>
</reference>
<name>A0A6N7X5D5_9FIRM</name>
<dbReference type="AlphaFoldDB" id="A0A6N7X5D5"/>
<evidence type="ECO:0000313" key="1">
    <source>
        <dbReference type="EMBL" id="MST69783.1"/>
    </source>
</evidence>
<dbReference type="RefSeq" id="WP_154553342.1">
    <property type="nucleotide sequence ID" value="NZ_VUNA01000001.1"/>
</dbReference>